<reference evidence="17 18" key="1">
    <citation type="journal article" date="2015" name="Infect. Genet. Evol.">
        <title>Genomic sequences of six botulinum neurotoxin-producing strains representing three clostridial species illustrate the mobility and diversity of botulinum neurotoxin genes.</title>
        <authorList>
            <person name="Smith T.J."/>
            <person name="Hill K.K."/>
            <person name="Xie G."/>
            <person name="Foley B.T."/>
            <person name="Williamson C.H."/>
            <person name="Foster J.T."/>
            <person name="Johnson S.L."/>
            <person name="Chertkov O."/>
            <person name="Teshima H."/>
            <person name="Gibbons H.S."/>
            <person name="Johnsky L.A."/>
            <person name="Karavis M.A."/>
            <person name="Smith L.A."/>
        </authorList>
    </citation>
    <scope>NUCLEOTIDE SEQUENCE [LARGE SCALE GENOMIC DNA]</scope>
    <source>
        <strain evidence="17 18">CDC 2741</strain>
    </source>
</reference>
<dbReference type="Pfam" id="PF01411">
    <property type="entry name" value="tRNA-synt_2c"/>
    <property type="match status" value="1"/>
</dbReference>
<comment type="caution">
    <text evidence="17">The sequence shown here is derived from an EMBL/GenBank/DDBJ whole genome shotgun (WGS) entry which is preliminary data.</text>
</comment>
<accession>A0A0C1TVM1</accession>
<organism evidence="17 18">
    <name type="scientific">Clostridium argentinense CDC 2741</name>
    <dbReference type="NCBI Taxonomy" id="1418104"/>
    <lineage>
        <taxon>Bacteria</taxon>
        <taxon>Bacillati</taxon>
        <taxon>Bacillota</taxon>
        <taxon>Clostridia</taxon>
        <taxon>Eubacteriales</taxon>
        <taxon>Clostridiaceae</taxon>
        <taxon>Clostridium</taxon>
    </lineage>
</organism>
<evidence type="ECO:0000256" key="12">
    <source>
        <dbReference type="ARBA" id="ARBA00022917"/>
    </source>
</evidence>
<dbReference type="AlphaFoldDB" id="A0A0C1TVM1"/>
<dbReference type="FunFam" id="3.10.310.40:FF:000001">
    <property type="entry name" value="Alanine--tRNA ligase"/>
    <property type="match status" value="1"/>
</dbReference>
<feature type="coiled-coil region" evidence="15">
    <location>
        <begin position="248"/>
        <end position="285"/>
    </location>
</feature>
<evidence type="ECO:0000256" key="2">
    <source>
        <dbReference type="ARBA" id="ARBA00008226"/>
    </source>
</evidence>
<dbReference type="RefSeq" id="WP_039636853.1">
    <property type="nucleotide sequence ID" value="NZ_AYSO01000020.1"/>
</dbReference>
<evidence type="ECO:0000256" key="1">
    <source>
        <dbReference type="ARBA" id="ARBA00001947"/>
    </source>
</evidence>
<dbReference type="Gene3D" id="2.40.30.130">
    <property type="match status" value="1"/>
</dbReference>
<dbReference type="EC" id="6.1.1.7" evidence="3"/>
<keyword evidence="11" id="KW-0694">RNA-binding</keyword>
<keyword evidence="9" id="KW-0862">Zinc</keyword>
<evidence type="ECO:0000256" key="10">
    <source>
        <dbReference type="ARBA" id="ARBA00022840"/>
    </source>
</evidence>
<evidence type="ECO:0000256" key="7">
    <source>
        <dbReference type="ARBA" id="ARBA00022723"/>
    </source>
</evidence>
<evidence type="ECO:0000256" key="8">
    <source>
        <dbReference type="ARBA" id="ARBA00022741"/>
    </source>
</evidence>
<dbReference type="Pfam" id="PF07973">
    <property type="entry name" value="tRNA_SAD"/>
    <property type="match status" value="1"/>
</dbReference>
<dbReference type="SMART" id="SM00863">
    <property type="entry name" value="tRNA_SAD"/>
    <property type="match status" value="1"/>
</dbReference>
<keyword evidence="5" id="KW-0820">tRNA-binding</keyword>
<dbReference type="GO" id="GO:0002161">
    <property type="term" value="F:aminoacyl-tRNA deacylase activity"/>
    <property type="evidence" value="ECO:0007669"/>
    <property type="project" value="UniProtKB-ARBA"/>
</dbReference>
<dbReference type="GO" id="GO:0006419">
    <property type="term" value="P:alanyl-tRNA aminoacylation"/>
    <property type="evidence" value="ECO:0007669"/>
    <property type="project" value="InterPro"/>
</dbReference>
<protein>
    <recommendedName>
        <fullName evidence="4">Alanine--tRNA ligase</fullName>
        <ecNumber evidence="3">6.1.1.7</ecNumber>
    </recommendedName>
    <alternativeName>
        <fullName evidence="14">Alanyl-tRNA synthetase</fullName>
    </alternativeName>
</protein>
<dbReference type="InterPro" id="IPR051335">
    <property type="entry name" value="Alanyl-tRNA_Editing_Enzymes"/>
</dbReference>
<evidence type="ECO:0000256" key="15">
    <source>
        <dbReference type="SAM" id="Coils"/>
    </source>
</evidence>
<dbReference type="InterPro" id="IPR009000">
    <property type="entry name" value="Transl_B-barrel_sf"/>
</dbReference>
<keyword evidence="13 17" id="KW-0030">Aminoacyl-tRNA synthetase</keyword>
<keyword evidence="8" id="KW-0547">Nucleotide-binding</keyword>
<evidence type="ECO:0000256" key="9">
    <source>
        <dbReference type="ARBA" id="ARBA00022833"/>
    </source>
</evidence>
<evidence type="ECO:0000256" key="14">
    <source>
        <dbReference type="ARBA" id="ARBA00032577"/>
    </source>
</evidence>
<evidence type="ECO:0000256" key="3">
    <source>
        <dbReference type="ARBA" id="ARBA00013168"/>
    </source>
</evidence>
<evidence type="ECO:0000313" key="18">
    <source>
        <dbReference type="Proteomes" id="UP000031366"/>
    </source>
</evidence>
<evidence type="ECO:0000313" key="17">
    <source>
        <dbReference type="EMBL" id="KIE44779.1"/>
    </source>
</evidence>
<evidence type="ECO:0000259" key="16">
    <source>
        <dbReference type="SMART" id="SM00863"/>
    </source>
</evidence>
<dbReference type="InterPro" id="IPR018164">
    <property type="entry name" value="Ala-tRNA-synth_IIc_N"/>
</dbReference>
<dbReference type="GO" id="GO:0046872">
    <property type="term" value="F:metal ion binding"/>
    <property type="evidence" value="ECO:0007669"/>
    <property type="project" value="UniProtKB-KW"/>
</dbReference>
<feature type="domain" description="Threonyl/alanyl tRNA synthetase SAD" evidence="16">
    <location>
        <begin position="180"/>
        <end position="222"/>
    </location>
</feature>
<gene>
    <name evidence="17" type="ORF">U732_776</name>
</gene>
<proteinExistence type="inferred from homology"/>
<sequence>MERLYYENQYIKDFIAEIIDVKEIDDKFHIVLDKTAFFPGGGGQPCDSGLIENLNVIDVYEENGVIYHVTEKKPIKIHRVKCSVDWIKRFDGMQQHLGQHVLSGCFFKFFNANTCGFHLGQFVSTVDIEGILDEETIRKAEAIANEIIHNNLKVEFLLPNKKELKKLNLRRNLPNTDEQIRVVKIEDLDINACCGVHPSSTLELQVIKIKRWEKHKKATRIEFLAGSRAVEDYIKKDHYMNLICRYLNTNEEEAIKGIKNLHEELKNTIEENKKALIELTNYKTREIIDSAEKIGDISIIKEIYDNEDMKYVSKLISKITDNPKTIALIAVKSSEKANLIFAKSKDVKNINMNNLLKDTITLIDGRGGGSEFLAQGGGKNNGNVDSALNSAFIKIKNS</sequence>
<keyword evidence="10" id="KW-0067">ATP-binding</keyword>
<keyword evidence="15" id="KW-0175">Coiled coil</keyword>
<evidence type="ECO:0000256" key="11">
    <source>
        <dbReference type="ARBA" id="ARBA00022884"/>
    </source>
</evidence>
<dbReference type="PANTHER" id="PTHR43462">
    <property type="entry name" value="ALANYL-TRNA EDITING PROTEIN"/>
    <property type="match status" value="1"/>
</dbReference>
<evidence type="ECO:0000256" key="6">
    <source>
        <dbReference type="ARBA" id="ARBA00022598"/>
    </source>
</evidence>
<dbReference type="SUPFAM" id="SSF50447">
    <property type="entry name" value="Translation proteins"/>
    <property type="match status" value="1"/>
</dbReference>
<comment type="cofactor">
    <cofactor evidence="1">
        <name>Zn(2+)</name>
        <dbReference type="ChEBI" id="CHEBI:29105"/>
    </cofactor>
</comment>
<evidence type="ECO:0000256" key="13">
    <source>
        <dbReference type="ARBA" id="ARBA00023146"/>
    </source>
</evidence>
<name>A0A0C1TVM1_9CLOT</name>
<dbReference type="GO" id="GO:0005524">
    <property type="term" value="F:ATP binding"/>
    <property type="evidence" value="ECO:0007669"/>
    <property type="project" value="UniProtKB-KW"/>
</dbReference>
<keyword evidence="18" id="KW-1185">Reference proteome</keyword>
<dbReference type="Proteomes" id="UP000031366">
    <property type="component" value="Unassembled WGS sequence"/>
</dbReference>
<dbReference type="InterPro" id="IPR018163">
    <property type="entry name" value="Thr/Ala-tRNA-synth_IIc_edit"/>
</dbReference>
<dbReference type="SUPFAM" id="SSF55186">
    <property type="entry name" value="ThrRS/AlaRS common domain"/>
    <property type="match status" value="1"/>
</dbReference>
<keyword evidence="7" id="KW-0479">Metal-binding</keyword>
<evidence type="ECO:0000256" key="5">
    <source>
        <dbReference type="ARBA" id="ARBA00022555"/>
    </source>
</evidence>
<dbReference type="InterPro" id="IPR012947">
    <property type="entry name" value="tRNA_SAD"/>
</dbReference>
<comment type="similarity">
    <text evidence="2">Belongs to the class-II aminoacyl-tRNA synthetase family.</text>
</comment>
<dbReference type="PANTHER" id="PTHR43462:SF1">
    <property type="entry name" value="ALANYL-TRNA EDITING PROTEIN AARSD1"/>
    <property type="match status" value="1"/>
</dbReference>
<keyword evidence="6" id="KW-0436">Ligase</keyword>
<keyword evidence="12" id="KW-0648">Protein biosynthesis</keyword>
<dbReference type="Gene3D" id="3.30.980.10">
    <property type="entry name" value="Threonyl-trna Synthetase, Chain A, domain 2"/>
    <property type="match status" value="1"/>
</dbReference>
<dbReference type="OrthoDB" id="9812949at2"/>
<dbReference type="EMBL" id="AYSO01000020">
    <property type="protein sequence ID" value="KIE44779.1"/>
    <property type="molecule type" value="Genomic_DNA"/>
</dbReference>
<dbReference type="Gene3D" id="3.10.310.40">
    <property type="match status" value="1"/>
</dbReference>
<dbReference type="GO" id="GO:0000049">
    <property type="term" value="F:tRNA binding"/>
    <property type="evidence" value="ECO:0007669"/>
    <property type="project" value="UniProtKB-KW"/>
</dbReference>
<dbReference type="Pfam" id="PF02272">
    <property type="entry name" value="DHHA1"/>
    <property type="match status" value="1"/>
</dbReference>
<evidence type="ECO:0000256" key="4">
    <source>
        <dbReference type="ARBA" id="ARBA00017959"/>
    </source>
</evidence>
<dbReference type="STRING" id="29341.RSJ17_06680"/>
<dbReference type="InterPro" id="IPR003156">
    <property type="entry name" value="DHHA1_dom"/>
</dbReference>
<dbReference type="GO" id="GO:0004813">
    <property type="term" value="F:alanine-tRNA ligase activity"/>
    <property type="evidence" value="ECO:0007669"/>
    <property type="project" value="UniProtKB-EC"/>
</dbReference>